<proteinExistence type="predicted"/>
<keyword evidence="1" id="KW-0472">Membrane</keyword>
<dbReference type="EMBL" id="JBIBDZ010000001">
    <property type="protein sequence ID" value="MFF5917448.1"/>
    <property type="molecule type" value="Genomic_DNA"/>
</dbReference>
<gene>
    <name evidence="2" type="ORF">ACFY8C_03770</name>
</gene>
<keyword evidence="1" id="KW-0812">Transmembrane</keyword>
<dbReference type="Proteomes" id="UP001602370">
    <property type="component" value="Unassembled WGS sequence"/>
</dbReference>
<comment type="caution">
    <text evidence="2">The sequence shown here is derived from an EMBL/GenBank/DDBJ whole genome shotgun (WGS) entry which is preliminary data.</text>
</comment>
<evidence type="ECO:0000313" key="3">
    <source>
        <dbReference type="Proteomes" id="UP001602370"/>
    </source>
</evidence>
<feature type="transmembrane region" description="Helical" evidence="1">
    <location>
        <begin position="43"/>
        <end position="62"/>
    </location>
</feature>
<keyword evidence="3" id="KW-1185">Reference proteome</keyword>
<organism evidence="2 3">
    <name type="scientific">Streptomyces flavochromogenes</name>
    <dbReference type="NCBI Taxonomy" id="68199"/>
    <lineage>
        <taxon>Bacteria</taxon>
        <taxon>Bacillati</taxon>
        <taxon>Actinomycetota</taxon>
        <taxon>Actinomycetes</taxon>
        <taxon>Kitasatosporales</taxon>
        <taxon>Streptomycetaceae</taxon>
        <taxon>Streptomyces</taxon>
    </lineage>
</organism>
<dbReference type="RefSeq" id="WP_388304877.1">
    <property type="nucleotide sequence ID" value="NZ_JBIBDZ010000001.1"/>
</dbReference>
<evidence type="ECO:0000313" key="2">
    <source>
        <dbReference type="EMBL" id="MFF5917448.1"/>
    </source>
</evidence>
<feature type="transmembrane region" description="Helical" evidence="1">
    <location>
        <begin position="74"/>
        <end position="93"/>
    </location>
</feature>
<sequence>MNEATEHTTRDGLELVYPPVFAEVSEAVRVRLRATGWWPALRWAARGACTLAFAAAALALFLPREPEPGKAVEMVLLGLVALAAAELVPWGTARSVFLMARSQGEARAVVDEDGGRWITRDTDIVVRWAMLPRYVETPRLFVLLTARRAGTGFAYLPKSGLADPAGIDRLRAVLDRNSVRL</sequence>
<accession>A0ABW6XIZ1</accession>
<protein>
    <submittedName>
        <fullName evidence="2">YcxB family protein</fullName>
    </submittedName>
</protein>
<keyword evidence="1" id="KW-1133">Transmembrane helix</keyword>
<evidence type="ECO:0000256" key="1">
    <source>
        <dbReference type="SAM" id="Phobius"/>
    </source>
</evidence>
<reference evidence="2 3" key="1">
    <citation type="submission" date="2024-10" db="EMBL/GenBank/DDBJ databases">
        <title>The Natural Products Discovery Center: Release of the First 8490 Sequenced Strains for Exploring Actinobacteria Biosynthetic Diversity.</title>
        <authorList>
            <person name="Kalkreuter E."/>
            <person name="Kautsar S.A."/>
            <person name="Yang D."/>
            <person name="Bader C.D."/>
            <person name="Teijaro C.N."/>
            <person name="Fluegel L."/>
            <person name="Davis C.M."/>
            <person name="Simpson J.R."/>
            <person name="Lauterbach L."/>
            <person name="Steele A.D."/>
            <person name="Gui C."/>
            <person name="Meng S."/>
            <person name="Li G."/>
            <person name="Viehrig K."/>
            <person name="Ye F."/>
            <person name="Su P."/>
            <person name="Kiefer A.F."/>
            <person name="Nichols A."/>
            <person name="Cepeda A.J."/>
            <person name="Yan W."/>
            <person name="Fan B."/>
            <person name="Jiang Y."/>
            <person name="Adhikari A."/>
            <person name="Zheng C.-J."/>
            <person name="Schuster L."/>
            <person name="Cowan T.M."/>
            <person name="Smanski M.J."/>
            <person name="Chevrette M.G."/>
            <person name="De Carvalho L.P.S."/>
            <person name="Shen B."/>
        </authorList>
    </citation>
    <scope>NUCLEOTIDE SEQUENCE [LARGE SCALE GENOMIC DNA]</scope>
    <source>
        <strain evidence="2 3">NPDC012605</strain>
    </source>
</reference>
<name>A0ABW6XIZ1_9ACTN</name>